<feature type="compositionally biased region" description="Polar residues" evidence="9">
    <location>
        <begin position="20"/>
        <end position="30"/>
    </location>
</feature>
<proteinExistence type="predicted"/>
<feature type="compositionally biased region" description="Low complexity" evidence="9">
    <location>
        <begin position="218"/>
        <end position="231"/>
    </location>
</feature>
<keyword evidence="7" id="KW-0862">Zinc</keyword>
<accession>A0AAD5C746</accession>
<feature type="compositionally biased region" description="Low complexity" evidence="9">
    <location>
        <begin position="249"/>
        <end position="261"/>
    </location>
</feature>
<dbReference type="InterPro" id="IPR013083">
    <property type="entry name" value="Znf_RING/FYVE/PHD"/>
</dbReference>
<dbReference type="Proteomes" id="UP001206925">
    <property type="component" value="Unassembled WGS sequence"/>
</dbReference>
<feature type="region of interest" description="Disordered" evidence="9">
    <location>
        <begin position="95"/>
        <end position="170"/>
    </location>
</feature>
<sequence>MRHRHLSNPFTRSGIDQHGGNHTPTEQSYFPTGRGAAPENVPFVGQMNHMTRHHNSESRANVSMEVQPYVPVDPYSHSSMAETRSLTSVSHTHCTNYNAPSMRDVEADLSNRPTGNGGPLKRRRSGSFYSAGGSSSSSSHIPLEKPSVDFQSAPSYRSNLTINDEESSRNVRRRYRVDLEPSIPRSHVPAHSSHFYHSTPGQHANGGQWNCFPPYAASSQRRVSPSDMSSSSRHEMNQVHIGGGSGDPFFSGHPASSSHGPSMREDHVNHSRRSESSYGNGSRYSHYAHGGSSSTDGLNTPDHFSSRNYSRHSSAGGWRSGYRSGRPRLAVDRFTPSTEFHDRMGHHETIMMVDQAPFYGNSRSFSDQYRDMRLDIDNMTYEDLLHLEERIGIVSTGLSEDSMSKYLIEKYHCSDENQEEVSCPICLEEYENGDKIGRMGKCGHEYHVDCIKK</sequence>
<evidence type="ECO:0000256" key="6">
    <source>
        <dbReference type="ARBA" id="ARBA00022786"/>
    </source>
</evidence>
<dbReference type="InterPro" id="IPR045191">
    <property type="entry name" value="MBR1/2-like"/>
</dbReference>
<dbReference type="PANTHER" id="PTHR22937">
    <property type="entry name" value="E3 UBIQUITIN-PROTEIN LIGASE RNF165"/>
    <property type="match status" value="1"/>
</dbReference>
<feature type="region of interest" description="Disordered" evidence="9">
    <location>
        <begin position="217"/>
        <end position="322"/>
    </location>
</feature>
<feature type="domain" description="RING-type" evidence="10">
    <location>
        <begin position="423"/>
        <end position="453"/>
    </location>
</feature>
<feature type="region of interest" description="Disordered" evidence="9">
    <location>
        <begin position="182"/>
        <end position="201"/>
    </location>
</feature>
<evidence type="ECO:0000256" key="5">
    <source>
        <dbReference type="ARBA" id="ARBA00022771"/>
    </source>
</evidence>
<name>A0AAD5C746_AMBAR</name>
<dbReference type="Pfam" id="PF17123">
    <property type="entry name" value="zf-RING_11"/>
    <property type="match status" value="1"/>
</dbReference>
<keyword evidence="5 8" id="KW-0863">Zinc-finger</keyword>
<evidence type="ECO:0000256" key="8">
    <source>
        <dbReference type="PROSITE-ProRule" id="PRU00175"/>
    </source>
</evidence>
<dbReference type="Gene3D" id="3.30.40.10">
    <property type="entry name" value="Zinc/RING finger domain, C3HC4 (zinc finger)"/>
    <property type="match status" value="1"/>
</dbReference>
<feature type="region of interest" description="Disordered" evidence="9">
    <location>
        <begin position="1"/>
        <end position="37"/>
    </location>
</feature>
<comment type="caution">
    <text evidence="11">The sequence shown here is derived from an EMBL/GenBank/DDBJ whole genome shotgun (WGS) entry which is preliminary data.</text>
</comment>
<keyword evidence="12" id="KW-1185">Reference proteome</keyword>
<dbReference type="EC" id="2.3.2.27" evidence="2"/>
<evidence type="ECO:0000313" key="11">
    <source>
        <dbReference type="EMBL" id="KAI7735965.1"/>
    </source>
</evidence>
<dbReference type="GO" id="GO:0061630">
    <property type="term" value="F:ubiquitin protein ligase activity"/>
    <property type="evidence" value="ECO:0007669"/>
    <property type="project" value="UniProtKB-EC"/>
</dbReference>
<dbReference type="PANTHER" id="PTHR22937:SF149">
    <property type="entry name" value="RING-TYPE E3 UBIQUITIN TRANSFERASE"/>
    <property type="match status" value="1"/>
</dbReference>
<keyword evidence="3" id="KW-0808">Transferase</keyword>
<evidence type="ECO:0000256" key="1">
    <source>
        <dbReference type="ARBA" id="ARBA00000900"/>
    </source>
</evidence>
<evidence type="ECO:0000256" key="3">
    <source>
        <dbReference type="ARBA" id="ARBA00022679"/>
    </source>
</evidence>
<dbReference type="GO" id="GO:0008270">
    <property type="term" value="F:zinc ion binding"/>
    <property type="evidence" value="ECO:0007669"/>
    <property type="project" value="UniProtKB-KW"/>
</dbReference>
<protein>
    <recommendedName>
        <fullName evidence="2">RING-type E3 ubiquitin transferase</fullName>
        <ecNumber evidence="2">2.3.2.27</ecNumber>
    </recommendedName>
</protein>
<organism evidence="11 12">
    <name type="scientific">Ambrosia artemisiifolia</name>
    <name type="common">Common ragweed</name>
    <dbReference type="NCBI Taxonomy" id="4212"/>
    <lineage>
        <taxon>Eukaryota</taxon>
        <taxon>Viridiplantae</taxon>
        <taxon>Streptophyta</taxon>
        <taxon>Embryophyta</taxon>
        <taxon>Tracheophyta</taxon>
        <taxon>Spermatophyta</taxon>
        <taxon>Magnoliopsida</taxon>
        <taxon>eudicotyledons</taxon>
        <taxon>Gunneridae</taxon>
        <taxon>Pentapetalae</taxon>
        <taxon>asterids</taxon>
        <taxon>campanulids</taxon>
        <taxon>Asterales</taxon>
        <taxon>Asteraceae</taxon>
        <taxon>Asteroideae</taxon>
        <taxon>Heliantheae alliance</taxon>
        <taxon>Heliantheae</taxon>
        <taxon>Ambrosia</taxon>
    </lineage>
</organism>
<keyword evidence="6" id="KW-0833">Ubl conjugation pathway</keyword>
<evidence type="ECO:0000256" key="4">
    <source>
        <dbReference type="ARBA" id="ARBA00022723"/>
    </source>
</evidence>
<evidence type="ECO:0000256" key="9">
    <source>
        <dbReference type="SAM" id="MobiDB-lite"/>
    </source>
</evidence>
<feature type="compositionally biased region" description="Low complexity" evidence="9">
    <location>
        <begin position="126"/>
        <end position="139"/>
    </location>
</feature>
<evidence type="ECO:0000256" key="7">
    <source>
        <dbReference type="ARBA" id="ARBA00022833"/>
    </source>
</evidence>
<dbReference type="InterPro" id="IPR001841">
    <property type="entry name" value="Znf_RING"/>
</dbReference>
<evidence type="ECO:0000259" key="10">
    <source>
        <dbReference type="PROSITE" id="PS50089"/>
    </source>
</evidence>
<evidence type="ECO:0000313" key="12">
    <source>
        <dbReference type="Proteomes" id="UP001206925"/>
    </source>
</evidence>
<feature type="compositionally biased region" description="Basic and acidic residues" evidence="9">
    <location>
        <begin position="262"/>
        <end position="275"/>
    </location>
</feature>
<dbReference type="EMBL" id="JAMZMK010009398">
    <property type="protein sequence ID" value="KAI7735965.1"/>
    <property type="molecule type" value="Genomic_DNA"/>
</dbReference>
<dbReference type="AlphaFoldDB" id="A0AAD5C746"/>
<feature type="compositionally biased region" description="Polar residues" evidence="9">
    <location>
        <begin position="149"/>
        <end position="162"/>
    </location>
</feature>
<feature type="non-terminal residue" evidence="11">
    <location>
        <position position="1"/>
    </location>
</feature>
<gene>
    <name evidence="11" type="ORF">M8C21_022377</name>
</gene>
<comment type="catalytic activity">
    <reaction evidence="1">
        <text>S-ubiquitinyl-[E2 ubiquitin-conjugating enzyme]-L-cysteine + [acceptor protein]-L-lysine = [E2 ubiquitin-conjugating enzyme]-L-cysteine + N(6)-ubiquitinyl-[acceptor protein]-L-lysine.</text>
        <dbReference type="EC" id="2.3.2.27"/>
    </reaction>
</comment>
<dbReference type="PROSITE" id="PS50089">
    <property type="entry name" value="ZF_RING_2"/>
    <property type="match status" value="1"/>
</dbReference>
<reference evidence="11" key="1">
    <citation type="submission" date="2022-06" db="EMBL/GenBank/DDBJ databases">
        <title>Uncovering the hologenomic basis of an extraordinary plant invasion.</title>
        <authorList>
            <person name="Bieker V.C."/>
            <person name="Martin M.D."/>
            <person name="Gilbert T."/>
            <person name="Hodgins K."/>
            <person name="Battlay P."/>
            <person name="Petersen B."/>
            <person name="Wilson J."/>
        </authorList>
    </citation>
    <scope>NUCLEOTIDE SEQUENCE</scope>
    <source>
        <strain evidence="11">AA19_3_7</strain>
        <tissue evidence="11">Leaf</tissue>
    </source>
</reference>
<dbReference type="SUPFAM" id="SSF57850">
    <property type="entry name" value="RING/U-box"/>
    <property type="match status" value="1"/>
</dbReference>
<keyword evidence="4" id="KW-0479">Metal-binding</keyword>
<evidence type="ECO:0000256" key="2">
    <source>
        <dbReference type="ARBA" id="ARBA00012483"/>
    </source>
</evidence>
<feature type="compositionally biased region" description="Polar residues" evidence="9">
    <location>
        <begin position="291"/>
        <end position="313"/>
    </location>
</feature>